<dbReference type="InterPro" id="IPR007560">
    <property type="entry name" value="Restrct_endonuc_IV_Mrr"/>
</dbReference>
<keyword evidence="3" id="KW-0540">Nuclease</keyword>
<dbReference type="InterPro" id="IPR011335">
    <property type="entry name" value="Restrct_endonuc-II-like"/>
</dbReference>
<protein>
    <submittedName>
        <fullName evidence="3">Restriction endonuclease</fullName>
    </submittedName>
</protein>
<dbReference type="GO" id="GO:0009307">
    <property type="term" value="P:DNA restriction-modification system"/>
    <property type="evidence" value="ECO:0007669"/>
    <property type="project" value="InterPro"/>
</dbReference>
<dbReference type="Gene3D" id="3.40.1350.10">
    <property type="match status" value="1"/>
</dbReference>
<keyword evidence="4" id="KW-1185">Reference proteome</keyword>
<feature type="transmembrane region" description="Helical" evidence="1">
    <location>
        <begin position="15"/>
        <end position="34"/>
    </location>
</feature>
<dbReference type="InterPro" id="IPR052906">
    <property type="entry name" value="Type_IV_Methyl-Rstrct_Enzyme"/>
</dbReference>
<dbReference type="PANTHER" id="PTHR30015">
    <property type="entry name" value="MRR RESTRICTION SYSTEM PROTEIN"/>
    <property type="match status" value="1"/>
</dbReference>
<evidence type="ECO:0000313" key="4">
    <source>
        <dbReference type="Proteomes" id="UP000000271"/>
    </source>
</evidence>
<keyword evidence="1" id="KW-1133">Transmembrane helix</keyword>
<dbReference type="InterPro" id="IPR011856">
    <property type="entry name" value="tRNA_endonuc-like_dom_sf"/>
</dbReference>
<gene>
    <name evidence="3" type="ordered locus">Bsel_3031</name>
</gene>
<dbReference type="KEGG" id="bse:Bsel_3031"/>
<dbReference type="eggNOG" id="COG1787">
    <property type="taxonomic scope" value="Bacteria"/>
</dbReference>
<dbReference type="STRING" id="439292.Bsel_3031"/>
<dbReference type="EMBL" id="CP001791">
    <property type="protein sequence ID" value="ADI00513.1"/>
    <property type="molecule type" value="Genomic_DNA"/>
</dbReference>
<sequence length="169" mass="19049">MPGFELFWNVLTADLRVTFFLFLLFAVPIGIRLAKEIIDLRMIRRSGMADIDVMSGVMFDVYLRELFSSQGYKVQQTPARGDYGADLILSDGKKHIAVQAKRYKKNVGVKAVQEVSSAKAYYKADEAWVVTNADYTANAKNLAASNQIRLIGRVELMKMMIAMNEKQAQ</sequence>
<keyword evidence="3" id="KW-0255">Endonuclease</keyword>
<dbReference type="PANTHER" id="PTHR30015:SF6">
    <property type="entry name" value="SLL1429 PROTEIN"/>
    <property type="match status" value="1"/>
</dbReference>
<organism evidence="3 4">
    <name type="scientific">Bacillus selenitireducens (strain ATCC 700615 / DSM 15326 / MLS10)</name>
    <dbReference type="NCBI Taxonomy" id="439292"/>
    <lineage>
        <taxon>Bacteria</taxon>
        <taxon>Bacillati</taxon>
        <taxon>Bacillota</taxon>
        <taxon>Bacilli</taxon>
        <taxon>Bacillales</taxon>
        <taxon>Bacillaceae</taxon>
        <taxon>Salisediminibacterium</taxon>
    </lineage>
</organism>
<keyword evidence="3" id="KW-0378">Hydrolase</keyword>
<keyword evidence="1" id="KW-0812">Transmembrane</keyword>
<dbReference type="GO" id="GO:0003677">
    <property type="term" value="F:DNA binding"/>
    <property type="evidence" value="ECO:0007669"/>
    <property type="project" value="InterPro"/>
</dbReference>
<accession>D6Y011</accession>
<dbReference type="Pfam" id="PF04471">
    <property type="entry name" value="Mrr_cat"/>
    <property type="match status" value="1"/>
</dbReference>
<dbReference type="AlphaFoldDB" id="D6Y011"/>
<name>D6Y011_BACIE</name>
<evidence type="ECO:0000256" key="1">
    <source>
        <dbReference type="SAM" id="Phobius"/>
    </source>
</evidence>
<evidence type="ECO:0000313" key="3">
    <source>
        <dbReference type="EMBL" id="ADI00513.1"/>
    </source>
</evidence>
<reference evidence="3" key="1">
    <citation type="submission" date="2009-10" db="EMBL/GenBank/DDBJ databases">
        <title>Complete sequence of Bacillus selenitireducens MLS10.</title>
        <authorList>
            <consortium name="US DOE Joint Genome Institute"/>
            <person name="Lucas S."/>
            <person name="Copeland A."/>
            <person name="Lapidus A."/>
            <person name="Glavina del Rio T."/>
            <person name="Dalin E."/>
            <person name="Tice H."/>
            <person name="Bruce D."/>
            <person name="Goodwin L."/>
            <person name="Pitluck S."/>
            <person name="Sims D."/>
            <person name="Brettin T."/>
            <person name="Detter J.C."/>
            <person name="Han C."/>
            <person name="Larimer F."/>
            <person name="Land M."/>
            <person name="Hauser L."/>
            <person name="Kyrpides N."/>
            <person name="Ovchinnikova G."/>
            <person name="Stolz J."/>
        </authorList>
    </citation>
    <scope>NUCLEOTIDE SEQUENCE [LARGE SCALE GENOMIC DNA]</scope>
    <source>
        <strain evidence="3">MLS10</strain>
    </source>
</reference>
<dbReference type="Proteomes" id="UP000000271">
    <property type="component" value="Chromosome"/>
</dbReference>
<keyword evidence="1" id="KW-0472">Membrane</keyword>
<dbReference type="SUPFAM" id="SSF52980">
    <property type="entry name" value="Restriction endonuclease-like"/>
    <property type="match status" value="1"/>
</dbReference>
<dbReference type="GO" id="GO:0015666">
    <property type="term" value="F:restriction endodeoxyribonuclease activity"/>
    <property type="evidence" value="ECO:0007669"/>
    <property type="project" value="TreeGrafter"/>
</dbReference>
<evidence type="ECO:0000259" key="2">
    <source>
        <dbReference type="Pfam" id="PF04471"/>
    </source>
</evidence>
<feature type="domain" description="Restriction endonuclease type IV Mrr" evidence="2">
    <location>
        <begin position="52"/>
        <end position="160"/>
    </location>
</feature>
<dbReference type="RefSeq" id="WP_013173917.1">
    <property type="nucleotide sequence ID" value="NC_014219.1"/>
</dbReference>
<dbReference type="HOGENOM" id="CLU_101688_1_0_9"/>
<proteinExistence type="predicted"/>
<dbReference type="REBASE" id="26449">
    <property type="entry name" value="BseMLSMrrP"/>
</dbReference>